<dbReference type="Proteomes" id="UP000275078">
    <property type="component" value="Unassembled WGS sequence"/>
</dbReference>
<feature type="chain" id="PRO_5018233368" evidence="3">
    <location>
        <begin position="25"/>
        <end position="340"/>
    </location>
</feature>
<evidence type="ECO:0000313" key="5">
    <source>
        <dbReference type="EMBL" id="RPA82859.1"/>
    </source>
</evidence>
<dbReference type="AlphaFoldDB" id="A0A3N4I9V8"/>
<dbReference type="PANTHER" id="PTHR46640:SF1">
    <property type="entry name" value="FUNGAL LIPASE-LIKE DOMAIN-CONTAINING PROTEIN-RELATED"/>
    <property type="match status" value="1"/>
</dbReference>
<dbReference type="Pfam" id="PF01764">
    <property type="entry name" value="Lipase_3"/>
    <property type="match status" value="1"/>
</dbReference>
<evidence type="ECO:0000256" key="1">
    <source>
        <dbReference type="ARBA" id="ARBA00022729"/>
    </source>
</evidence>
<dbReference type="InterPro" id="IPR029058">
    <property type="entry name" value="AB_hydrolase_fold"/>
</dbReference>
<protein>
    <submittedName>
        <fullName evidence="5">Alpha/beta-hydrolase</fullName>
    </submittedName>
</protein>
<evidence type="ECO:0000256" key="3">
    <source>
        <dbReference type="SAM" id="SignalP"/>
    </source>
</evidence>
<dbReference type="EMBL" id="ML119668">
    <property type="protein sequence ID" value="RPA82859.1"/>
    <property type="molecule type" value="Genomic_DNA"/>
</dbReference>
<reference evidence="5 6" key="1">
    <citation type="journal article" date="2018" name="Nat. Ecol. Evol.">
        <title>Pezizomycetes genomes reveal the molecular basis of ectomycorrhizal truffle lifestyle.</title>
        <authorList>
            <person name="Murat C."/>
            <person name="Payen T."/>
            <person name="Noel B."/>
            <person name="Kuo A."/>
            <person name="Morin E."/>
            <person name="Chen J."/>
            <person name="Kohler A."/>
            <person name="Krizsan K."/>
            <person name="Balestrini R."/>
            <person name="Da Silva C."/>
            <person name="Montanini B."/>
            <person name="Hainaut M."/>
            <person name="Levati E."/>
            <person name="Barry K.W."/>
            <person name="Belfiori B."/>
            <person name="Cichocki N."/>
            <person name="Clum A."/>
            <person name="Dockter R.B."/>
            <person name="Fauchery L."/>
            <person name="Guy J."/>
            <person name="Iotti M."/>
            <person name="Le Tacon F."/>
            <person name="Lindquist E.A."/>
            <person name="Lipzen A."/>
            <person name="Malagnac F."/>
            <person name="Mello A."/>
            <person name="Molinier V."/>
            <person name="Miyauchi S."/>
            <person name="Poulain J."/>
            <person name="Riccioni C."/>
            <person name="Rubini A."/>
            <person name="Sitrit Y."/>
            <person name="Splivallo R."/>
            <person name="Traeger S."/>
            <person name="Wang M."/>
            <person name="Zifcakova L."/>
            <person name="Wipf D."/>
            <person name="Zambonelli A."/>
            <person name="Paolocci F."/>
            <person name="Nowrousian M."/>
            <person name="Ottonello S."/>
            <person name="Baldrian P."/>
            <person name="Spatafora J.W."/>
            <person name="Henrissat B."/>
            <person name="Nagy L.G."/>
            <person name="Aury J.M."/>
            <person name="Wincker P."/>
            <person name="Grigoriev I.V."/>
            <person name="Bonfante P."/>
            <person name="Martin F.M."/>
        </authorList>
    </citation>
    <scope>NUCLEOTIDE SEQUENCE [LARGE SCALE GENOMIC DNA]</scope>
    <source>
        <strain evidence="5 6">RN42</strain>
    </source>
</reference>
<evidence type="ECO:0000259" key="4">
    <source>
        <dbReference type="Pfam" id="PF01764"/>
    </source>
</evidence>
<keyword evidence="2 5" id="KW-0378">Hydrolase</keyword>
<dbReference type="PANTHER" id="PTHR46640">
    <property type="entry name" value="TRIACYLGLYCEROL LIPASE, PUTATIVE (AFU_ORTHOLOGUE AFUA_6G06510)-RELATED"/>
    <property type="match status" value="1"/>
</dbReference>
<feature type="domain" description="Fungal lipase-type" evidence="4">
    <location>
        <begin position="124"/>
        <end position="253"/>
    </location>
</feature>
<keyword evidence="1 3" id="KW-0732">Signal</keyword>
<dbReference type="GO" id="GO:0006629">
    <property type="term" value="P:lipid metabolic process"/>
    <property type="evidence" value="ECO:0007669"/>
    <property type="project" value="InterPro"/>
</dbReference>
<organism evidence="5 6">
    <name type="scientific">Ascobolus immersus RN42</name>
    <dbReference type="NCBI Taxonomy" id="1160509"/>
    <lineage>
        <taxon>Eukaryota</taxon>
        <taxon>Fungi</taxon>
        <taxon>Dikarya</taxon>
        <taxon>Ascomycota</taxon>
        <taxon>Pezizomycotina</taxon>
        <taxon>Pezizomycetes</taxon>
        <taxon>Pezizales</taxon>
        <taxon>Ascobolaceae</taxon>
        <taxon>Ascobolus</taxon>
    </lineage>
</organism>
<sequence length="340" mass="37358">MQFQSTFLSLFSAILVAQSVVATASPSPEPGIKDSIKAVFGNKGDKTVKTLDANLLPNLQYYAQFSAAAYCDPLNKVDTRTHCTANACPLVTSNPVHTLYTFANTDHADTTGFIARDDSTKNIVLTFRGSSSIRNWIQNAQFGLDEVKYCSGCKAHKGFLKGFEGVWSTIWKQLESAVKANPEYGIVTTGHSLGGAMATFAATEMRATGKKVTLYTYGAPRVGNVAFSDHITQSGENYRVAHLDDPVVRVPPTMMGYGYISPEYHIKKGNTASEVTEKDIDVIENPSGELKGLDFDQHAWYLTNTPISKCKPEGGIELRDVRLRRSELKWTRSDMSVDME</sequence>
<feature type="signal peptide" evidence="3">
    <location>
        <begin position="1"/>
        <end position="24"/>
    </location>
</feature>
<dbReference type="CDD" id="cd00519">
    <property type="entry name" value="Lipase_3"/>
    <property type="match status" value="1"/>
</dbReference>
<gene>
    <name evidence="5" type="ORF">BJ508DRAFT_224353</name>
</gene>
<proteinExistence type="predicted"/>
<dbReference type="InterPro" id="IPR002921">
    <property type="entry name" value="Fungal_lipase-type"/>
</dbReference>
<dbReference type="OrthoDB" id="426718at2759"/>
<dbReference type="InterPro" id="IPR051299">
    <property type="entry name" value="AB_hydrolase_lip/est"/>
</dbReference>
<evidence type="ECO:0000256" key="2">
    <source>
        <dbReference type="ARBA" id="ARBA00022801"/>
    </source>
</evidence>
<dbReference type="STRING" id="1160509.A0A3N4I9V8"/>
<name>A0A3N4I9V8_ASCIM</name>
<dbReference type="Gene3D" id="3.40.50.1820">
    <property type="entry name" value="alpha/beta hydrolase"/>
    <property type="match status" value="1"/>
</dbReference>
<evidence type="ECO:0000313" key="6">
    <source>
        <dbReference type="Proteomes" id="UP000275078"/>
    </source>
</evidence>
<dbReference type="SUPFAM" id="SSF53474">
    <property type="entry name" value="alpha/beta-Hydrolases"/>
    <property type="match status" value="1"/>
</dbReference>
<dbReference type="GO" id="GO:0016787">
    <property type="term" value="F:hydrolase activity"/>
    <property type="evidence" value="ECO:0007669"/>
    <property type="project" value="UniProtKB-KW"/>
</dbReference>
<accession>A0A3N4I9V8</accession>
<keyword evidence="6" id="KW-1185">Reference proteome</keyword>